<reference evidence="1" key="1">
    <citation type="submission" date="2019-04" db="EMBL/GenBank/DDBJ databases">
        <title>Microbes associate with the intestines of laboratory mice.</title>
        <authorList>
            <person name="Navarre W."/>
            <person name="Wong E."/>
            <person name="Huang K."/>
            <person name="Tropini C."/>
            <person name="Ng K."/>
            <person name="Yu B."/>
        </authorList>
    </citation>
    <scope>NUCLEOTIDE SEQUENCE</scope>
    <source>
        <strain evidence="1">NM01_1-7b</strain>
    </source>
</reference>
<protein>
    <submittedName>
        <fullName evidence="1">Uncharacterized protein</fullName>
    </submittedName>
</protein>
<dbReference type="Proteomes" id="UP000304953">
    <property type="component" value="Unassembled WGS sequence"/>
</dbReference>
<keyword evidence="2" id="KW-1185">Reference proteome</keyword>
<name>A0AC61RQ45_9FIRM</name>
<proteinExistence type="predicted"/>
<dbReference type="EMBL" id="SRYA01000081">
    <property type="protein sequence ID" value="TGY90843.1"/>
    <property type="molecule type" value="Genomic_DNA"/>
</dbReference>
<organism evidence="1 2">
    <name type="scientific">Petralouisia muris</name>
    <dbReference type="NCBI Taxonomy" id="3032872"/>
    <lineage>
        <taxon>Bacteria</taxon>
        <taxon>Bacillati</taxon>
        <taxon>Bacillota</taxon>
        <taxon>Clostridia</taxon>
        <taxon>Lachnospirales</taxon>
        <taxon>Lachnospiraceae</taxon>
        <taxon>Petralouisia</taxon>
    </lineage>
</organism>
<accession>A0AC61RQ45</accession>
<gene>
    <name evidence="1" type="ORF">E5329_23975</name>
</gene>
<evidence type="ECO:0000313" key="2">
    <source>
        <dbReference type="Proteomes" id="UP000304953"/>
    </source>
</evidence>
<evidence type="ECO:0000313" key="1">
    <source>
        <dbReference type="EMBL" id="TGY90843.1"/>
    </source>
</evidence>
<comment type="caution">
    <text evidence="1">The sequence shown here is derived from an EMBL/GenBank/DDBJ whole genome shotgun (WGS) entry which is preliminary data.</text>
</comment>
<sequence length="206" mass="23856">MRVESFERDLKDGYKIVGFHGGMIDFPPRHCQPLEMAIFYDGRRVNSDEDWKRYVFPHVDSDMFHNHEYRSQSDFLQNWHGILMGKHGDWKLNVAEVTPVSVILDYEIPSSHCDHGFVWLTLPDTMYLEIIGPEGFGGIAPRYSIDFHSESKVAHVVEDMGHIIRDISLCIKNPSRPIDPICTKRPYADNPYIDNLRAKITEYACV</sequence>